<dbReference type="EMBL" id="BARW01036362">
    <property type="protein sequence ID" value="GAJ17365.1"/>
    <property type="molecule type" value="Genomic_DNA"/>
</dbReference>
<dbReference type="PROSITE" id="PS51464">
    <property type="entry name" value="SIS"/>
    <property type="match status" value="1"/>
</dbReference>
<sequence>RVGRAMSIIQDYIKGLIECLEELSRQNIEEIVDIIIDAWRKGKRVFIMGNGGSATTASHFARDLQIGAAVEGKPRLRAISLTDNVALITALANDIDYSSIFEEQLIGQLEEGDVVIGISASGNSPNVLKAIEYARKNRAVTIGFIGFDGGKLKGLAHKSIILSSKDYGQVEDIHLSLAHIISYLVRERIADD</sequence>
<feature type="non-terminal residue" evidence="2">
    <location>
        <position position="1"/>
    </location>
</feature>
<dbReference type="SUPFAM" id="SSF53697">
    <property type="entry name" value="SIS domain"/>
    <property type="match status" value="1"/>
</dbReference>
<evidence type="ECO:0000259" key="1">
    <source>
        <dbReference type="PROSITE" id="PS51464"/>
    </source>
</evidence>
<dbReference type="GO" id="GO:1901135">
    <property type="term" value="P:carbohydrate derivative metabolic process"/>
    <property type="evidence" value="ECO:0007669"/>
    <property type="project" value="InterPro"/>
</dbReference>
<organism evidence="2">
    <name type="scientific">marine sediment metagenome</name>
    <dbReference type="NCBI Taxonomy" id="412755"/>
    <lineage>
        <taxon>unclassified sequences</taxon>
        <taxon>metagenomes</taxon>
        <taxon>ecological metagenomes</taxon>
    </lineage>
</organism>
<dbReference type="AlphaFoldDB" id="X1VYK6"/>
<dbReference type="PANTHER" id="PTHR30390:SF8">
    <property type="entry name" value="SUGAR ISOMERASE (SIS)"/>
    <property type="match status" value="1"/>
</dbReference>
<dbReference type="InterPro" id="IPR050099">
    <property type="entry name" value="SIS_GmhA/DiaA_subfam"/>
</dbReference>
<name>X1VYK6_9ZZZZ</name>
<evidence type="ECO:0000313" key="2">
    <source>
        <dbReference type="EMBL" id="GAJ17365.1"/>
    </source>
</evidence>
<reference evidence="2" key="1">
    <citation type="journal article" date="2014" name="Front. Microbiol.">
        <title>High frequency of phylogenetically diverse reductive dehalogenase-homologous genes in deep subseafloor sedimentary metagenomes.</title>
        <authorList>
            <person name="Kawai M."/>
            <person name="Futagami T."/>
            <person name="Toyoda A."/>
            <person name="Takaki Y."/>
            <person name="Nishi S."/>
            <person name="Hori S."/>
            <person name="Arai W."/>
            <person name="Tsubouchi T."/>
            <person name="Morono Y."/>
            <person name="Uchiyama I."/>
            <person name="Ito T."/>
            <person name="Fujiyama A."/>
            <person name="Inagaki F."/>
            <person name="Takami H."/>
        </authorList>
    </citation>
    <scope>NUCLEOTIDE SEQUENCE</scope>
    <source>
        <strain evidence="2">Expedition CK06-06</strain>
    </source>
</reference>
<dbReference type="CDD" id="cd05006">
    <property type="entry name" value="SIS_GmhA"/>
    <property type="match status" value="1"/>
</dbReference>
<dbReference type="InterPro" id="IPR035461">
    <property type="entry name" value="GmhA/DiaA"/>
</dbReference>
<dbReference type="InterPro" id="IPR001347">
    <property type="entry name" value="SIS_dom"/>
</dbReference>
<dbReference type="Pfam" id="PF13580">
    <property type="entry name" value="SIS_2"/>
    <property type="match status" value="1"/>
</dbReference>
<gene>
    <name evidence="2" type="ORF">S12H4_56458</name>
</gene>
<dbReference type="PANTHER" id="PTHR30390">
    <property type="entry name" value="SEDOHEPTULOSE 7-PHOSPHATE ISOMERASE / DNAA INITIATOR-ASSOCIATING FACTOR FOR REPLICATION INITIATION"/>
    <property type="match status" value="1"/>
</dbReference>
<comment type="caution">
    <text evidence="2">The sequence shown here is derived from an EMBL/GenBank/DDBJ whole genome shotgun (WGS) entry which is preliminary data.</text>
</comment>
<protein>
    <recommendedName>
        <fullName evidence="1">SIS domain-containing protein</fullName>
    </recommendedName>
</protein>
<dbReference type="Gene3D" id="3.40.50.10490">
    <property type="entry name" value="Glucose-6-phosphate isomerase like protein, domain 1"/>
    <property type="match status" value="1"/>
</dbReference>
<dbReference type="InterPro" id="IPR046348">
    <property type="entry name" value="SIS_dom_sf"/>
</dbReference>
<accession>X1VYK6</accession>
<proteinExistence type="predicted"/>
<dbReference type="GO" id="GO:0097367">
    <property type="term" value="F:carbohydrate derivative binding"/>
    <property type="evidence" value="ECO:0007669"/>
    <property type="project" value="InterPro"/>
</dbReference>
<feature type="domain" description="SIS" evidence="1">
    <location>
        <begin position="35"/>
        <end position="192"/>
    </location>
</feature>